<dbReference type="KEGG" id="tpx:Turpa_2215"/>
<accession>I4B6F3</accession>
<name>I4B6F3_TURPD</name>
<keyword evidence="2" id="KW-1185">Reference proteome</keyword>
<dbReference type="AlphaFoldDB" id="I4B6F3"/>
<dbReference type="STRING" id="869212.Turpa_2215"/>
<dbReference type="EMBL" id="CP002959">
    <property type="protein sequence ID" value="AFM12860.1"/>
    <property type="molecule type" value="Genomic_DNA"/>
</dbReference>
<evidence type="ECO:0000313" key="2">
    <source>
        <dbReference type="Proteomes" id="UP000006048"/>
    </source>
</evidence>
<dbReference type="Proteomes" id="UP000006048">
    <property type="component" value="Chromosome"/>
</dbReference>
<reference evidence="1 2" key="1">
    <citation type="submission" date="2012-06" db="EMBL/GenBank/DDBJ databases">
        <title>The complete chromosome of genome of Turneriella parva DSM 21527.</title>
        <authorList>
            <consortium name="US DOE Joint Genome Institute (JGI-PGF)"/>
            <person name="Lucas S."/>
            <person name="Han J."/>
            <person name="Lapidus A."/>
            <person name="Bruce D."/>
            <person name="Goodwin L."/>
            <person name="Pitluck S."/>
            <person name="Peters L."/>
            <person name="Kyrpides N."/>
            <person name="Mavromatis K."/>
            <person name="Ivanova N."/>
            <person name="Mikhailova N."/>
            <person name="Chertkov O."/>
            <person name="Detter J.C."/>
            <person name="Tapia R."/>
            <person name="Han C."/>
            <person name="Land M."/>
            <person name="Hauser L."/>
            <person name="Markowitz V."/>
            <person name="Cheng J.-F."/>
            <person name="Hugenholtz P."/>
            <person name="Woyke T."/>
            <person name="Wu D."/>
            <person name="Gronow S."/>
            <person name="Wellnitz S."/>
            <person name="Brambilla E."/>
            <person name="Klenk H.-P."/>
            <person name="Eisen J.A."/>
        </authorList>
    </citation>
    <scope>NUCLEOTIDE SEQUENCE [LARGE SCALE GENOMIC DNA]</scope>
    <source>
        <strain evidence="2">ATCC BAA-1111 / DSM 21527 / NCTC 11395 / H</strain>
    </source>
</reference>
<protein>
    <submittedName>
        <fullName evidence="1">Uncharacterized protein</fullName>
    </submittedName>
</protein>
<proteinExistence type="predicted"/>
<evidence type="ECO:0000313" key="1">
    <source>
        <dbReference type="EMBL" id="AFM12860.1"/>
    </source>
</evidence>
<dbReference type="HOGENOM" id="CLU_3376615_0_0_12"/>
<organism evidence="1 2">
    <name type="scientific">Turneriella parva (strain ATCC BAA-1111 / DSM 21527 / NCTC 11395 / H)</name>
    <name type="common">Leptospira parva</name>
    <dbReference type="NCBI Taxonomy" id="869212"/>
    <lineage>
        <taxon>Bacteria</taxon>
        <taxon>Pseudomonadati</taxon>
        <taxon>Spirochaetota</taxon>
        <taxon>Spirochaetia</taxon>
        <taxon>Leptospirales</taxon>
        <taxon>Leptospiraceae</taxon>
        <taxon>Turneriella</taxon>
    </lineage>
</organism>
<gene>
    <name evidence="1" type="ordered locus">Turpa_2215</name>
</gene>
<sequence length="34" mass="4148">MLMREHGSNHNLNEFPNGMDYRSVEFFEILHLLR</sequence>